<dbReference type="SMART" id="SM00635">
    <property type="entry name" value="BID_2"/>
    <property type="match status" value="1"/>
</dbReference>
<name>A0A9D9I070_9FIRM</name>
<dbReference type="Pfam" id="PF02368">
    <property type="entry name" value="Big_2"/>
    <property type="match status" value="1"/>
</dbReference>
<protein>
    <submittedName>
        <fullName evidence="2">Ig-like domain-containing protein</fullName>
    </submittedName>
</protein>
<gene>
    <name evidence="2" type="ORF">IAC13_02315</name>
</gene>
<dbReference type="PANTHER" id="PTHR46211">
    <property type="entry name" value="GLYCEROPHOSPHORYL DIESTER PHOSPHODIESTERASE"/>
    <property type="match status" value="1"/>
</dbReference>
<feature type="domain" description="GP-PDE" evidence="1">
    <location>
        <begin position="132"/>
        <end position="363"/>
    </location>
</feature>
<dbReference type="InterPro" id="IPR017946">
    <property type="entry name" value="PLC-like_Pdiesterase_TIM-brl"/>
</dbReference>
<comment type="caution">
    <text evidence="2">The sequence shown here is derived from an EMBL/GenBank/DDBJ whole genome shotgun (WGS) entry which is preliminary data.</text>
</comment>
<dbReference type="Gene3D" id="2.60.40.1080">
    <property type="match status" value="1"/>
</dbReference>
<dbReference type="GO" id="GO:0006629">
    <property type="term" value="P:lipid metabolic process"/>
    <property type="evidence" value="ECO:0007669"/>
    <property type="project" value="InterPro"/>
</dbReference>
<dbReference type="Proteomes" id="UP000823618">
    <property type="component" value="Unassembled WGS sequence"/>
</dbReference>
<dbReference type="SUPFAM" id="SSF49373">
    <property type="entry name" value="Invasin/intimin cell-adhesion fragments"/>
    <property type="match status" value="1"/>
</dbReference>
<accession>A0A9D9I070</accession>
<dbReference type="EMBL" id="JADIML010000071">
    <property type="protein sequence ID" value="MBO8462748.1"/>
    <property type="molecule type" value="Genomic_DNA"/>
</dbReference>
<dbReference type="InterPro" id="IPR030395">
    <property type="entry name" value="GP_PDE_dom"/>
</dbReference>
<dbReference type="InterPro" id="IPR003343">
    <property type="entry name" value="Big_2"/>
</dbReference>
<reference evidence="2" key="2">
    <citation type="journal article" date="2021" name="PeerJ">
        <title>Extensive microbial diversity within the chicken gut microbiome revealed by metagenomics and culture.</title>
        <authorList>
            <person name="Gilroy R."/>
            <person name="Ravi A."/>
            <person name="Getino M."/>
            <person name="Pursley I."/>
            <person name="Horton D.L."/>
            <person name="Alikhan N.F."/>
            <person name="Baker D."/>
            <person name="Gharbi K."/>
            <person name="Hall N."/>
            <person name="Watson M."/>
            <person name="Adriaenssens E.M."/>
            <person name="Foster-Nyarko E."/>
            <person name="Jarju S."/>
            <person name="Secka A."/>
            <person name="Antonio M."/>
            <person name="Oren A."/>
            <person name="Chaudhuri R.R."/>
            <person name="La Ragione R."/>
            <person name="Hildebrand F."/>
            <person name="Pallen M.J."/>
        </authorList>
    </citation>
    <scope>NUCLEOTIDE SEQUENCE</scope>
    <source>
        <strain evidence="2">E3-2379</strain>
    </source>
</reference>
<reference evidence="2" key="1">
    <citation type="submission" date="2020-10" db="EMBL/GenBank/DDBJ databases">
        <authorList>
            <person name="Gilroy R."/>
        </authorList>
    </citation>
    <scope>NUCLEOTIDE SEQUENCE</scope>
    <source>
        <strain evidence="2">E3-2379</strain>
    </source>
</reference>
<organism evidence="2 3">
    <name type="scientific">Candidatus Scybalomonas excrementavium</name>
    <dbReference type="NCBI Taxonomy" id="2840943"/>
    <lineage>
        <taxon>Bacteria</taxon>
        <taxon>Bacillati</taxon>
        <taxon>Bacillota</taxon>
        <taxon>Clostridia</taxon>
        <taxon>Lachnospirales</taxon>
        <taxon>Lachnospiraceae</taxon>
        <taxon>Lachnospiraceae incertae sedis</taxon>
        <taxon>Candidatus Scybalomonas</taxon>
    </lineage>
</organism>
<dbReference type="SUPFAM" id="SSF51695">
    <property type="entry name" value="PLC-like phosphodiesterases"/>
    <property type="match status" value="1"/>
</dbReference>
<dbReference type="AlphaFoldDB" id="A0A9D9I070"/>
<evidence type="ECO:0000259" key="1">
    <source>
        <dbReference type="PROSITE" id="PS51704"/>
    </source>
</evidence>
<evidence type="ECO:0000313" key="3">
    <source>
        <dbReference type="Proteomes" id="UP000823618"/>
    </source>
</evidence>
<sequence length="363" mass="41440">MDKRVEKIFFCFFFAIFVSMLIGPKNVSADTNTTIQGPSVQNIKVANIKVNAPQLKFIEGTSQKLYYQVLPVNAENAKVTFSTSDKNVVSVDSKGVMKGLTPGRAVITIASTDGSGVRTRVVIDVAKKVSKVKTVAHRGIVTEAPENTMAAFKAAAEKGFWGIEFDVQSTKDHQFIVMHDSDLARMTNGTGYVKDYRRWELRRYRIDSGTNLEKLPIQRIPDLPEVLKLCQSYNVTPVIELKEVQLMELPYLIELLQKYEMEDKVVIISFKLELLEWLRNHSEQLQLQWIEKKMSTDHINQCSRLNIDIDTKFYSLTKPKVDYAHSRNVLVNCWTILNDKDYQKMVSFGVDFITMDMIPPALR</sequence>
<dbReference type="PROSITE" id="PS51704">
    <property type="entry name" value="GP_PDE"/>
    <property type="match status" value="1"/>
</dbReference>
<dbReference type="PANTHER" id="PTHR46211:SF14">
    <property type="entry name" value="GLYCEROPHOSPHODIESTER PHOSPHODIESTERASE"/>
    <property type="match status" value="1"/>
</dbReference>
<proteinExistence type="predicted"/>
<evidence type="ECO:0000313" key="2">
    <source>
        <dbReference type="EMBL" id="MBO8462748.1"/>
    </source>
</evidence>
<dbReference type="InterPro" id="IPR008964">
    <property type="entry name" value="Invasin/intimin_cell_adhesion"/>
</dbReference>
<dbReference type="Gene3D" id="3.20.20.190">
    <property type="entry name" value="Phosphatidylinositol (PI) phosphodiesterase"/>
    <property type="match status" value="1"/>
</dbReference>
<dbReference type="GO" id="GO:0008081">
    <property type="term" value="F:phosphoric diester hydrolase activity"/>
    <property type="evidence" value="ECO:0007669"/>
    <property type="project" value="InterPro"/>
</dbReference>
<dbReference type="Pfam" id="PF03009">
    <property type="entry name" value="GDPD"/>
    <property type="match status" value="1"/>
</dbReference>